<dbReference type="InterPro" id="IPR036188">
    <property type="entry name" value="FAD/NAD-bd_sf"/>
</dbReference>
<dbReference type="GO" id="GO:0004497">
    <property type="term" value="F:monooxygenase activity"/>
    <property type="evidence" value="ECO:0007669"/>
    <property type="project" value="TreeGrafter"/>
</dbReference>
<sequence>MDVVVIGGGQAGLAAAFYLRRAGLEYVVLDDAPEPGGAWTHTWESLRLFSPAEFSSLPGWQMPPSRGGNPDAAHVVDYLRRYEERYEIPVERPVHVTEVRQAAGGFVVVGVDGAHETRTWRAPVVVSATGTWSRPFVPAIDGRSTFLGRQLHCSRYVSPAAHEGRRVMVVGGANSGAQIAADLALDPAVPEILWCTLDEPRYLPDDVDGRELFRLASARVRGEEGARGVGGLGDIVVVPPVREARDTGALRRLPMPQRLTRTGAVWADGTTREFDDLVWCTGFRPALRHLDGLDLPRESGHVVTDGPRVEGVPGLYLVGYGDWAGPASATLIGVGQWARAAVDDACALLGRGTVRRR</sequence>
<dbReference type="PRINTS" id="PR00368">
    <property type="entry name" value="FADPNR"/>
</dbReference>
<dbReference type="PANTHER" id="PTHR43539">
    <property type="entry name" value="FLAVIN-BINDING MONOOXYGENASE-LIKE PROTEIN (AFU_ORTHOLOGUE AFUA_4G09220)"/>
    <property type="match status" value="1"/>
</dbReference>
<dbReference type="Gene3D" id="3.50.50.60">
    <property type="entry name" value="FAD/NAD(P)-binding domain"/>
    <property type="match status" value="1"/>
</dbReference>
<name>H5UMH1_9MICO</name>
<dbReference type="eggNOG" id="COG2072">
    <property type="taxonomic scope" value="Bacteria"/>
</dbReference>
<evidence type="ECO:0000256" key="1">
    <source>
        <dbReference type="ARBA" id="ARBA00023002"/>
    </source>
</evidence>
<reference evidence="2 3" key="1">
    <citation type="submission" date="2012-02" db="EMBL/GenBank/DDBJ databases">
        <title>Whole genome shotgun sequence of Mobilicoccus pelagius NBRC 104925.</title>
        <authorList>
            <person name="Yoshida Y."/>
            <person name="Hosoyama A."/>
            <person name="Tsuchikane K."/>
            <person name="Katsumata H."/>
            <person name="Yamazaki S."/>
            <person name="Fujita N."/>
        </authorList>
    </citation>
    <scope>NUCLEOTIDE SEQUENCE [LARGE SCALE GENOMIC DNA]</scope>
    <source>
        <strain evidence="2 3">NBRC 104925</strain>
    </source>
</reference>
<gene>
    <name evidence="2" type="ORF">MOPEL_001_00470</name>
</gene>
<dbReference type="OrthoDB" id="178899at2"/>
<dbReference type="InterPro" id="IPR050982">
    <property type="entry name" value="Auxin_biosynth/cation_transpt"/>
</dbReference>
<dbReference type="Pfam" id="PF13738">
    <property type="entry name" value="Pyr_redox_3"/>
    <property type="match status" value="1"/>
</dbReference>
<dbReference type="NCBIfam" id="NF040505">
    <property type="entry name" value="ArsO_flavin_mono"/>
    <property type="match status" value="1"/>
</dbReference>
<protein>
    <submittedName>
        <fullName evidence="2">Putative FAD-dependent oxidoreductase</fullName>
    </submittedName>
</protein>
<comment type="caution">
    <text evidence="2">The sequence shown here is derived from an EMBL/GenBank/DDBJ whole genome shotgun (WGS) entry which is preliminary data.</text>
</comment>
<dbReference type="GO" id="GO:0050660">
    <property type="term" value="F:flavin adenine dinucleotide binding"/>
    <property type="evidence" value="ECO:0007669"/>
    <property type="project" value="TreeGrafter"/>
</dbReference>
<dbReference type="EMBL" id="BAFE01000001">
    <property type="protein sequence ID" value="GAB46929.1"/>
    <property type="molecule type" value="Genomic_DNA"/>
</dbReference>
<evidence type="ECO:0000313" key="3">
    <source>
        <dbReference type="Proteomes" id="UP000004367"/>
    </source>
</evidence>
<dbReference type="PANTHER" id="PTHR43539:SF78">
    <property type="entry name" value="FLAVIN-CONTAINING MONOOXYGENASE"/>
    <property type="match status" value="1"/>
</dbReference>
<dbReference type="STRING" id="1089455.MOPEL_001_00470"/>
<organism evidence="2 3">
    <name type="scientific">Mobilicoccus pelagius NBRC 104925</name>
    <dbReference type="NCBI Taxonomy" id="1089455"/>
    <lineage>
        <taxon>Bacteria</taxon>
        <taxon>Bacillati</taxon>
        <taxon>Actinomycetota</taxon>
        <taxon>Actinomycetes</taxon>
        <taxon>Micrococcales</taxon>
        <taxon>Dermatophilaceae</taxon>
        <taxon>Mobilicoccus</taxon>
    </lineage>
</organism>
<dbReference type="RefSeq" id="WP_009480863.1">
    <property type="nucleotide sequence ID" value="NZ_BAFE01000001.1"/>
</dbReference>
<keyword evidence="1" id="KW-0560">Oxidoreductase</keyword>
<evidence type="ECO:0000313" key="2">
    <source>
        <dbReference type="EMBL" id="GAB46929.1"/>
    </source>
</evidence>
<accession>H5UMH1</accession>
<keyword evidence="3" id="KW-1185">Reference proteome</keyword>
<dbReference type="AlphaFoldDB" id="H5UMH1"/>
<dbReference type="PRINTS" id="PR00469">
    <property type="entry name" value="PNDRDTASEII"/>
</dbReference>
<dbReference type="Proteomes" id="UP000004367">
    <property type="component" value="Unassembled WGS sequence"/>
</dbReference>
<proteinExistence type="predicted"/>
<dbReference type="SUPFAM" id="SSF51905">
    <property type="entry name" value="FAD/NAD(P)-binding domain"/>
    <property type="match status" value="2"/>
</dbReference>